<name>A0A2R6XH62_MARPO</name>
<reference evidence="1" key="2">
    <citation type="submission" date="2017-12" db="EMBL/GenBank/DDBJ databases">
        <title>WGS assembly of Marchantia polymorpha.</title>
        <authorList>
            <person name="Bowman J.L."/>
            <person name="Kohchi T."/>
            <person name="Yamato K.T."/>
            <person name="Jenkins J."/>
            <person name="Shu S."/>
            <person name="Ishizaki K."/>
            <person name="Yamaoka S."/>
            <person name="Nishihama R."/>
            <person name="Nakamura Y."/>
            <person name="Berger F."/>
            <person name="Adam C."/>
            <person name="Aki S.S."/>
            <person name="Althoff F."/>
            <person name="Araki T."/>
            <person name="Arteaga-Vazquez M.A."/>
            <person name="Balasubrmanian S."/>
            <person name="Bauer D."/>
            <person name="Boehm C.R."/>
            <person name="Briginshaw L."/>
            <person name="Caballero-Perez J."/>
            <person name="Catarino B."/>
            <person name="Chen F."/>
            <person name="Chiyoda S."/>
            <person name="Chovatia M."/>
            <person name="Davies K.M."/>
            <person name="Delmans M."/>
            <person name="Demura T."/>
            <person name="Dierschke T."/>
            <person name="Dolan L."/>
            <person name="Dorantes-Acosta A.E."/>
            <person name="Eklund D.M."/>
            <person name="Florent S.N."/>
            <person name="Flores-Sandoval E."/>
            <person name="Fujiyama A."/>
            <person name="Fukuzawa H."/>
            <person name="Galik B."/>
            <person name="Grimanelli D."/>
            <person name="Grimwood J."/>
            <person name="Grossniklaus U."/>
            <person name="Hamada T."/>
            <person name="Haseloff J."/>
            <person name="Hetherington A.J."/>
            <person name="Higo A."/>
            <person name="Hirakawa Y."/>
            <person name="Hundley H.N."/>
            <person name="Ikeda Y."/>
            <person name="Inoue K."/>
            <person name="Inoue S."/>
            <person name="Ishida S."/>
            <person name="Jia Q."/>
            <person name="Kakita M."/>
            <person name="Kanazawa T."/>
            <person name="Kawai Y."/>
            <person name="Kawashima T."/>
            <person name="Kennedy M."/>
            <person name="Kinose K."/>
            <person name="Kinoshita T."/>
            <person name="Kohara Y."/>
            <person name="Koide E."/>
            <person name="Komatsu K."/>
            <person name="Kopischke S."/>
            <person name="Kubo M."/>
            <person name="Kyozuka J."/>
            <person name="Lagercrantz U."/>
            <person name="Lin S.S."/>
            <person name="Lindquist E."/>
            <person name="Lipzen A.M."/>
            <person name="Lu C."/>
            <person name="Luna E.D."/>
            <person name="Martienssen R.A."/>
            <person name="Minamino N."/>
            <person name="Mizutani M."/>
            <person name="Mizutani M."/>
            <person name="Mochizuki N."/>
            <person name="Monte I."/>
            <person name="Mosher R."/>
            <person name="Nagasaki H."/>
            <person name="Nakagami H."/>
            <person name="Naramoto S."/>
            <person name="Nishitani K."/>
            <person name="Ohtani M."/>
            <person name="Okamoto T."/>
            <person name="Okumura M."/>
            <person name="Phillips J."/>
            <person name="Pollak B."/>
            <person name="Reinders A."/>
            <person name="Roevekamp M."/>
            <person name="Sano R."/>
            <person name="Sawa S."/>
            <person name="Schmid M.W."/>
            <person name="Shirakawa M."/>
            <person name="Solano R."/>
            <person name="Spunde A."/>
            <person name="Suetsugu N."/>
            <person name="Sugano S."/>
            <person name="Sugiyama A."/>
            <person name="Sun R."/>
            <person name="Suzuki Y."/>
            <person name="Takenaka M."/>
            <person name="Takezawa D."/>
            <person name="Tomogane H."/>
            <person name="Tsuzuki M."/>
            <person name="Ueda T."/>
            <person name="Umeda M."/>
            <person name="Ward J.M."/>
            <person name="Watanabe Y."/>
            <person name="Yazaki K."/>
            <person name="Yokoyama R."/>
            <person name="Yoshitake Y."/>
            <person name="Yotsui I."/>
            <person name="Zachgo S."/>
            <person name="Schmutz J."/>
        </authorList>
    </citation>
    <scope>NUCLEOTIDE SEQUENCE [LARGE SCALE GENOMIC DNA]</scope>
    <source>
        <strain evidence="1">Tak-1</strain>
    </source>
</reference>
<protein>
    <submittedName>
        <fullName evidence="1">Uncharacterized protein</fullName>
    </submittedName>
</protein>
<dbReference type="EMBL" id="KZ772686">
    <property type="protein sequence ID" value="PTQ45439.1"/>
    <property type="molecule type" value="Genomic_DNA"/>
</dbReference>
<evidence type="ECO:0000313" key="1">
    <source>
        <dbReference type="EMBL" id="PTQ45440.1"/>
    </source>
</evidence>
<dbReference type="Gramene" id="Mp1g12230.2">
    <property type="protein sequence ID" value="Mp1g12230.2.cds1"/>
    <property type="gene ID" value="Mp1g12230"/>
</dbReference>
<gene>
    <name evidence="1" type="ORF">MARPO_0014s0005</name>
</gene>
<reference evidence="2" key="1">
    <citation type="journal article" date="2017" name="Cell">
        <title>Insights into land plant evolution garnered from the Marchantia polymorpha genome.</title>
        <authorList>
            <person name="Bowman J.L."/>
            <person name="Kohchi T."/>
            <person name="Yamato K.T."/>
            <person name="Jenkins J."/>
            <person name="Shu S."/>
            <person name="Ishizaki K."/>
            <person name="Yamaoka S."/>
            <person name="Nishihama R."/>
            <person name="Nakamura Y."/>
            <person name="Berger F."/>
            <person name="Adam C."/>
            <person name="Aki S.S."/>
            <person name="Althoff F."/>
            <person name="Araki T."/>
            <person name="Arteaga-Vazquez M.A."/>
            <person name="Balasubrmanian S."/>
            <person name="Barry K."/>
            <person name="Bauer D."/>
            <person name="Boehm C.R."/>
            <person name="Briginshaw L."/>
            <person name="Caballero-Perez J."/>
            <person name="Catarino B."/>
            <person name="Chen F."/>
            <person name="Chiyoda S."/>
            <person name="Chovatia M."/>
            <person name="Davies K.M."/>
            <person name="Delmans M."/>
            <person name="Demura T."/>
            <person name="Dierschke T."/>
            <person name="Dolan L."/>
            <person name="Dorantes-Acosta A.E."/>
            <person name="Eklund D.M."/>
            <person name="Florent S.N."/>
            <person name="Flores-Sandoval E."/>
            <person name="Fujiyama A."/>
            <person name="Fukuzawa H."/>
            <person name="Galik B."/>
            <person name="Grimanelli D."/>
            <person name="Grimwood J."/>
            <person name="Grossniklaus U."/>
            <person name="Hamada T."/>
            <person name="Haseloff J."/>
            <person name="Hetherington A.J."/>
            <person name="Higo A."/>
            <person name="Hirakawa Y."/>
            <person name="Hundley H.N."/>
            <person name="Ikeda Y."/>
            <person name="Inoue K."/>
            <person name="Inoue S.I."/>
            <person name="Ishida S."/>
            <person name="Jia Q."/>
            <person name="Kakita M."/>
            <person name="Kanazawa T."/>
            <person name="Kawai Y."/>
            <person name="Kawashima T."/>
            <person name="Kennedy M."/>
            <person name="Kinose K."/>
            <person name="Kinoshita T."/>
            <person name="Kohara Y."/>
            <person name="Koide E."/>
            <person name="Komatsu K."/>
            <person name="Kopischke S."/>
            <person name="Kubo M."/>
            <person name="Kyozuka J."/>
            <person name="Lagercrantz U."/>
            <person name="Lin S.S."/>
            <person name="Lindquist E."/>
            <person name="Lipzen A.M."/>
            <person name="Lu C.W."/>
            <person name="De Luna E."/>
            <person name="Martienssen R.A."/>
            <person name="Minamino N."/>
            <person name="Mizutani M."/>
            <person name="Mizutani M."/>
            <person name="Mochizuki N."/>
            <person name="Monte I."/>
            <person name="Mosher R."/>
            <person name="Nagasaki H."/>
            <person name="Nakagami H."/>
            <person name="Naramoto S."/>
            <person name="Nishitani K."/>
            <person name="Ohtani M."/>
            <person name="Okamoto T."/>
            <person name="Okumura M."/>
            <person name="Phillips J."/>
            <person name="Pollak B."/>
            <person name="Reinders A."/>
            <person name="Rovekamp M."/>
            <person name="Sano R."/>
            <person name="Sawa S."/>
            <person name="Schmid M.W."/>
            <person name="Shirakawa M."/>
            <person name="Solano R."/>
            <person name="Spunde A."/>
            <person name="Suetsugu N."/>
            <person name="Sugano S."/>
            <person name="Sugiyama A."/>
            <person name="Sun R."/>
            <person name="Suzuki Y."/>
            <person name="Takenaka M."/>
            <person name="Takezawa D."/>
            <person name="Tomogane H."/>
            <person name="Tsuzuki M."/>
            <person name="Ueda T."/>
            <person name="Umeda M."/>
            <person name="Ward J.M."/>
            <person name="Watanabe Y."/>
            <person name="Yazaki K."/>
            <person name="Yokoyama R."/>
            <person name="Yoshitake Y."/>
            <person name="Yotsui I."/>
            <person name="Zachgo S."/>
            <person name="Schmutz J."/>
        </authorList>
    </citation>
    <scope>NUCLEOTIDE SEQUENCE [LARGE SCALE GENOMIC DNA]</scope>
    <source>
        <strain evidence="2">Tak-1</strain>
    </source>
</reference>
<organism evidence="1 2">
    <name type="scientific">Marchantia polymorpha</name>
    <name type="common">Common liverwort</name>
    <name type="synonym">Marchantia aquatica</name>
    <dbReference type="NCBI Taxonomy" id="3197"/>
    <lineage>
        <taxon>Eukaryota</taxon>
        <taxon>Viridiplantae</taxon>
        <taxon>Streptophyta</taxon>
        <taxon>Embryophyta</taxon>
        <taxon>Marchantiophyta</taxon>
        <taxon>Marchantiopsida</taxon>
        <taxon>Marchantiidae</taxon>
        <taxon>Marchantiales</taxon>
        <taxon>Marchantiaceae</taxon>
        <taxon>Marchantia</taxon>
    </lineage>
</organism>
<keyword evidence="2" id="KW-1185">Reference proteome</keyword>
<dbReference type="Proteomes" id="UP000244005">
    <property type="component" value="Unassembled WGS sequence"/>
</dbReference>
<proteinExistence type="predicted"/>
<sequence length="117" mass="12445">MQPLPMCSWRSLSLNSVSGTRSQAVLPWRLTQRVGGAGCRVVLVIAIDVAIQLHRFVVNADGCTTSCLTVPNHIINPAVTNVNSYTKARGCILGPVTVTGKDWTKLRSDGGGNASKL</sequence>
<evidence type="ECO:0000313" key="2">
    <source>
        <dbReference type="Proteomes" id="UP000244005"/>
    </source>
</evidence>
<dbReference type="Gramene" id="Mp1g12230.1">
    <property type="protein sequence ID" value="Mp1g12230.1.cds1"/>
    <property type="gene ID" value="Mp1g12230"/>
</dbReference>
<dbReference type="EMBL" id="KZ772686">
    <property type="protein sequence ID" value="PTQ45440.1"/>
    <property type="molecule type" value="Genomic_DNA"/>
</dbReference>
<accession>A0A2R6XH62</accession>
<dbReference type="AlphaFoldDB" id="A0A2R6XH62"/>